<dbReference type="Gene3D" id="2.20.20.160">
    <property type="match status" value="1"/>
</dbReference>
<dbReference type="Pfam" id="PF11581">
    <property type="entry name" value="Argos"/>
    <property type="match status" value="1"/>
</dbReference>
<organism evidence="2 3">
    <name type="scientific">Sipha flava</name>
    <name type="common">yellow sugarcane aphid</name>
    <dbReference type="NCBI Taxonomy" id="143950"/>
    <lineage>
        <taxon>Eukaryota</taxon>
        <taxon>Metazoa</taxon>
        <taxon>Ecdysozoa</taxon>
        <taxon>Arthropoda</taxon>
        <taxon>Hexapoda</taxon>
        <taxon>Insecta</taxon>
        <taxon>Pterygota</taxon>
        <taxon>Neoptera</taxon>
        <taxon>Paraneoptera</taxon>
        <taxon>Hemiptera</taxon>
        <taxon>Sternorrhyncha</taxon>
        <taxon>Aphidomorpha</taxon>
        <taxon>Aphidoidea</taxon>
        <taxon>Aphididae</taxon>
        <taxon>Sipha</taxon>
    </lineage>
</organism>
<sequence>MVGPRAETLAFYMAAALVWVAAVSSASAAAAVAAASAPAVEESITAKMTMELVTNVGFVGVDDNDMRDDRRPVAAKQLIVVESQQQPRRFRHEASAVRVLYQTGNSEEELPVCEKWAVCSKVDMYQWPWVERQCRCPPGVPPCSQMLSPADGHTITDKTRQFKLCEPIKMLPKCRYFRDMAWTLRSEGNGTLQTVHCHCPKGSVAYLLKRQAYQTESKQIGYQYSFACSPQSVSVFFTFLIHVCVCVCV</sequence>
<protein>
    <submittedName>
        <fullName evidence="3">Protein giant-lens</fullName>
    </submittedName>
</protein>
<dbReference type="OrthoDB" id="8177523at2759"/>
<keyword evidence="2" id="KW-1185">Reference proteome</keyword>
<dbReference type="Gene3D" id="2.20.20.150">
    <property type="match status" value="1"/>
</dbReference>
<dbReference type="AlphaFoldDB" id="A0A8B8GPK4"/>
<evidence type="ECO:0000313" key="3">
    <source>
        <dbReference type="RefSeq" id="XP_025424950.1"/>
    </source>
</evidence>
<proteinExistence type="predicted"/>
<dbReference type="Proteomes" id="UP000694846">
    <property type="component" value="Unplaced"/>
</dbReference>
<feature type="chain" id="PRO_5034459552" evidence="1">
    <location>
        <begin position="29"/>
        <end position="249"/>
    </location>
</feature>
<dbReference type="CTD" id="39833"/>
<feature type="signal peptide" evidence="1">
    <location>
        <begin position="1"/>
        <end position="28"/>
    </location>
</feature>
<reference evidence="3" key="1">
    <citation type="submission" date="2025-08" db="UniProtKB">
        <authorList>
            <consortium name="RefSeq"/>
        </authorList>
    </citation>
    <scope>IDENTIFICATION</scope>
    <source>
        <tissue evidence="3">Whole body</tissue>
    </source>
</reference>
<dbReference type="InterPro" id="IPR021633">
    <property type="entry name" value="Argos"/>
</dbReference>
<dbReference type="RefSeq" id="XP_025424950.1">
    <property type="nucleotide sequence ID" value="XM_025569165.1"/>
</dbReference>
<keyword evidence="1" id="KW-0732">Signal</keyword>
<accession>A0A8B8GPK4</accession>
<dbReference type="GeneID" id="112693907"/>
<evidence type="ECO:0000313" key="2">
    <source>
        <dbReference type="Proteomes" id="UP000694846"/>
    </source>
</evidence>
<evidence type="ECO:0000256" key="1">
    <source>
        <dbReference type="SAM" id="SignalP"/>
    </source>
</evidence>
<gene>
    <name evidence="3" type="primary">LOC112693907</name>
</gene>
<name>A0A8B8GPK4_9HEMI</name>